<name>A0ABW7JKP2_9NOCA</name>
<dbReference type="EMBL" id="JBIMSO010000024">
    <property type="protein sequence ID" value="MFH5207565.1"/>
    <property type="molecule type" value="Genomic_DNA"/>
</dbReference>
<feature type="region of interest" description="Disordered" evidence="1">
    <location>
        <begin position="344"/>
        <end position="398"/>
    </location>
</feature>
<dbReference type="Proteomes" id="UP001609175">
    <property type="component" value="Unassembled WGS sequence"/>
</dbReference>
<sequence>MSDPRTEQLDGSDLLDDNTSFIGRQLRVVRGSDVRTRRVEWWEPDLIPCSSLTLLAGREGLGKSTVACSWAARETNTGNTILYLHSEDSREHTVAPRLKAAGADMANVIFVDVATEYTDTGNVILPLDTAAIEHVIVEHNVTFMVLDAATSSMSSELSGRDDREVRRFLEPLTQLAARRNLVILGLVHFGKRDGNDTGKLILGSIAWSQVARSVLSLAKDNDSGELVLTNTKGNLAPRTRSVSLRLHSATVITDDGHAEVGAAQWLGDTDRDARELLAPPDPIGDDHDDRTAAEHWLADYLQQNGQTPAKTVKSDGAKEKISERTLKRAASKIGVIFESKGFPRTSHWSLPQSGQPTPYTGERGPTGPTGPDQAKQNGPTETKSQSGHTPVHGPTGGPTAISDSQAACVACSAELPDALLTVELCDVCTAALGYITRTVTNLTTARRQDILHACSSTDGSRDKLDQVLIFAVKSGRIGLDTIDGKRIYTLPAKAQQGRVGRCPGCGFGSFGGALCAQCRVNKTQTTTTERSAS</sequence>
<dbReference type="Pfam" id="PF13481">
    <property type="entry name" value="AAA_25"/>
    <property type="match status" value="1"/>
</dbReference>
<reference evidence="2 3" key="1">
    <citation type="submission" date="2024-10" db="EMBL/GenBank/DDBJ databases">
        <authorList>
            <person name="Riesco R."/>
        </authorList>
    </citation>
    <scope>NUCLEOTIDE SEQUENCE [LARGE SCALE GENOMIC DNA]</scope>
    <source>
        <strain evidence="2 3">NCIMB 15449</strain>
    </source>
</reference>
<feature type="compositionally biased region" description="Low complexity" evidence="1">
    <location>
        <begin position="356"/>
        <end position="371"/>
    </location>
</feature>
<organism evidence="2 3">
    <name type="scientific">Antrihabitans spumae</name>
    <dbReference type="NCBI Taxonomy" id="3373370"/>
    <lineage>
        <taxon>Bacteria</taxon>
        <taxon>Bacillati</taxon>
        <taxon>Actinomycetota</taxon>
        <taxon>Actinomycetes</taxon>
        <taxon>Mycobacteriales</taxon>
        <taxon>Nocardiaceae</taxon>
        <taxon>Antrihabitans</taxon>
    </lineage>
</organism>
<feature type="compositionally biased region" description="Polar residues" evidence="1">
    <location>
        <begin position="374"/>
        <end position="386"/>
    </location>
</feature>
<dbReference type="InterPro" id="IPR027417">
    <property type="entry name" value="P-loop_NTPase"/>
</dbReference>
<proteinExistence type="predicted"/>
<accession>A0ABW7JKP2</accession>
<evidence type="ECO:0000313" key="2">
    <source>
        <dbReference type="EMBL" id="MFH5207565.1"/>
    </source>
</evidence>
<feature type="compositionally biased region" description="Low complexity" evidence="1">
    <location>
        <begin position="387"/>
        <end position="398"/>
    </location>
</feature>
<protein>
    <submittedName>
        <fullName evidence="2">AAA family ATPase</fullName>
    </submittedName>
</protein>
<evidence type="ECO:0000256" key="1">
    <source>
        <dbReference type="SAM" id="MobiDB-lite"/>
    </source>
</evidence>
<feature type="compositionally biased region" description="Polar residues" evidence="1">
    <location>
        <begin position="346"/>
        <end position="355"/>
    </location>
</feature>
<comment type="caution">
    <text evidence="2">The sequence shown here is derived from an EMBL/GenBank/DDBJ whole genome shotgun (WGS) entry which is preliminary data.</text>
</comment>
<dbReference type="Gene3D" id="3.40.50.300">
    <property type="entry name" value="P-loop containing nucleotide triphosphate hydrolases"/>
    <property type="match status" value="1"/>
</dbReference>
<gene>
    <name evidence="2" type="ORF">ACHIPZ_04945</name>
</gene>
<evidence type="ECO:0000313" key="3">
    <source>
        <dbReference type="Proteomes" id="UP001609175"/>
    </source>
</evidence>
<dbReference type="RefSeq" id="WP_395112965.1">
    <property type="nucleotide sequence ID" value="NZ_JBIMSO010000024.1"/>
</dbReference>
<dbReference type="SUPFAM" id="SSF52540">
    <property type="entry name" value="P-loop containing nucleoside triphosphate hydrolases"/>
    <property type="match status" value="1"/>
</dbReference>